<dbReference type="AlphaFoldDB" id="A0A1H8AIK8"/>
<dbReference type="Pfam" id="PF08349">
    <property type="entry name" value="DUF1722"/>
    <property type="match status" value="1"/>
</dbReference>
<protein>
    <submittedName>
        <fullName evidence="2">Uncharacterized conserved protein YbgA, DUF1722 family</fullName>
    </submittedName>
</protein>
<evidence type="ECO:0000313" key="3">
    <source>
        <dbReference type="Proteomes" id="UP000198744"/>
    </source>
</evidence>
<feature type="domain" description="DUF1722" evidence="1">
    <location>
        <begin position="192"/>
        <end position="308"/>
    </location>
</feature>
<dbReference type="InterPro" id="IPR007553">
    <property type="entry name" value="2-thiour_desulf"/>
</dbReference>
<dbReference type="OrthoDB" id="495783at2"/>
<dbReference type="InterPro" id="IPR017087">
    <property type="entry name" value="UCP037004"/>
</dbReference>
<dbReference type="InterPro" id="IPR013560">
    <property type="entry name" value="DUF1722"/>
</dbReference>
<dbReference type="PIRSF" id="PIRSF037004">
    <property type="entry name" value="UCP037004"/>
    <property type="match status" value="1"/>
</dbReference>
<sequence length="323" mass="36484">MMGNFPKPVVVVSKCLGFDSCRYDGSRIDTPFVDKLKDHVTFRPVCPEVGIGLGVPRKPIRIVSSKGANTLYQPATGMDFSEPMRSFVETFLDSLAEVDGFLLKSRSPSCGLGDAKIHDGFEEGARTFKGRGFFGGAILERFAGLPIEDEGRIRNFSIREHFLTRIFLFARFREVKAGCAMQGLVNFHSAQKLLLMGYNQAQMRLAGKVVANHEKADWETVIIRYEAHLQRALAHPPRFTAMINVLLHAFGGFSEVLSKEEKAFFLESIEEYRDERIPLSVLLHILRAWSIRYKNDYLLGQTFLQPYPLELVEISDSGKGRDR</sequence>
<keyword evidence="3" id="KW-1185">Reference proteome</keyword>
<proteinExistence type="predicted"/>
<dbReference type="Proteomes" id="UP000198744">
    <property type="component" value="Unassembled WGS sequence"/>
</dbReference>
<evidence type="ECO:0000259" key="1">
    <source>
        <dbReference type="Pfam" id="PF08349"/>
    </source>
</evidence>
<reference evidence="2 3" key="1">
    <citation type="submission" date="2016-10" db="EMBL/GenBank/DDBJ databases">
        <authorList>
            <person name="de Groot N.N."/>
        </authorList>
    </citation>
    <scope>NUCLEOTIDE SEQUENCE [LARGE SCALE GENOMIC DNA]</scope>
    <source>
        <strain evidence="2 3">DSM 8423</strain>
    </source>
</reference>
<dbReference type="EMBL" id="FOBS01000036">
    <property type="protein sequence ID" value="SEM70373.1"/>
    <property type="molecule type" value="Genomic_DNA"/>
</dbReference>
<name>A0A1H8AIK8_9BACT</name>
<dbReference type="PANTHER" id="PTHR30087">
    <property type="entry name" value="INNER MEMBRANE PROTEIN"/>
    <property type="match status" value="1"/>
</dbReference>
<accession>A0A1H8AIK8</accession>
<gene>
    <name evidence="2" type="ORF">SAMN04489760_13620</name>
</gene>
<organism evidence="2 3">
    <name type="scientific">Syntrophus gentianae</name>
    <dbReference type="NCBI Taxonomy" id="43775"/>
    <lineage>
        <taxon>Bacteria</taxon>
        <taxon>Pseudomonadati</taxon>
        <taxon>Thermodesulfobacteriota</taxon>
        <taxon>Syntrophia</taxon>
        <taxon>Syntrophales</taxon>
        <taxon>Syntrophaceae</taxon>
        <taxon>Syntrophus</taxon>
    </lineage>
</organism>
<dbReference type="Pfam" id="PF04463">
    <property type="entry name" value="2-thiour_desulf"/>
    <property type="match status" value="1"/>
</dbReference>
<evidence type="ECO:0000313" key="2">
    <source>
        <dbReference type="EMBL" id="SEM70373.1"/>
    </source>
</evidence>
<dbReference type="STRING" id="43775.SAMN04489760_13620"/>
<dbReference type="RefSeq" id="WP_093884659.1">
    <property type="nucleotide sequence ID" value="NZ_FOBS01000036.1"/>
</dbReference>
<dbReference type="PANTHER" id="PTHR30087:SF0">
    <property type="entry name" value="INNER MEMBRANE PROTEIN"/>
    <property type="match status" value="1"/>
</dbReference>